<keyword evidence="3" id="KW-0157">Chromophore</keyword>
<evidence type="ECO:0000256" key="2">
    <source>
        <dbReference type="ARBA" id="ARBA00022606"/>
    </source>
</evidence>
<dbReference type="Gene3D" id="3.30.450.40">
    <property type="match status" value="1"/>
</dbReference>
<dbReference type="PANTHER" id="PTHR43065">
    <property type="entry name" value="SENSOR HISTIDINE KINASE"/>
    <property type="match status" value="1"/>
</dbReference>
<feature type="domain" description="PAC" evidence="6">
    <location>
        <begin position="587"/>
        <end position="639"/>
    </location>
</feature>
<reference evidence="7" key="1">
    <citation type="journal article" date="2023" name="Int. J. Syst. Evol. Microbiol.">
        <title>Methylocystis iwaonis sp. nov., a type II methane-oxidizing bacterium from surface soil of a rice paddy field in Japan, and emended description of the genus Methylocystis (ex Whittenbury et al. 1970) Bowman et al. 1993.</title>
        <authorList>
            <person name="Kaise H."/>
            <person name="Sawadogo J.B."/>
            <person name="Alam M.S."/>
            <person name="Ueno C."/>
            <person name="Dianou D."/>
            <person name="Shinjo R."/>
            <person name="Asakawa S."/>
        </authorList>
    </citation>
    <scope>NUCLEOTIDE SEQUENCE</scope>
    <source>
        <strain evidence="7">LMG27198</strain>
    </source>
</reference>
<evidence type="ECO:0000256" key="1">
    <source>
        <dbReference type="ARBA" id="ARBA00022543"/>
    </source>
</evidence>
<dbReference type="InterPro" id="IPR029016">
    <property type="entry name" value="GAF-like_dom_sf"/>
</dbReference>
<gene>
    <name evidence="7" type="ORF">LMG27198_38470</name>
</gene>
<dbReference type="InterPro" id="IPR035965">
    <property type="entry name" value="PAS-like_dom_sf"/>
</dbReference>
<comment type="caution">
    <text evidence="7">The sequence shown here is derived from an EMBL/GenBank/DDBJ whole genome shotgun (WGS) entry which is preliminary data.</text>
</comment>
<dbReference type="InterPro" id="IPR000700">
    <property type="entry name" value="PAS-assoc_C"/>
</dbReference>
<dbReference type="CDD" id="cd00130">
    <property type="entry name" value="PAS"/>
    <property type="match status" value="1"/>
</dbReference>
<protein>
    <recommendedName>
        <fullName evidence="9">Histidine kinase</fullName>
    </recommendedName>
</protein>
<dbReference type="AlphaFoldDB" id="A0A9W6GXT8"/>
<dbReference type="InterPro" id="IPR001294">
    <property type="entry name" value="Phytochrome"/>
</dbReference>
<dbReference type="GO" id="GO:0009584">
    <property type="term" value="P:detection of visible light"/>
    <property type="evidence" value="ECO:0007669"/>
    <property type="project" value="InterPro"/>
</dbReference>
<accession>A0A9W6GXT8</accession>
<evidence type="ECO:0000256" key="4">
    <source>
        <dbReference type="ARBA" id="ARBA00023170"/>
    </source>
</evidence>
<dbReference type="InterPro" id="IPR043150">
    <property type="entry name" value="Phytochrome_PHY_sf"/>
</dbReference>
<dbReference type="Gene3D" id="3.30.450.270">
    <property type="match status" value="1"/>
</dbReference>
<evidence type="ECO:0000313" key="7">
    <source>
        <dbReference type="EMBL" id="GLI94855.1"/>
    </source>
</evidence>
<dbReference type="Pfam" id="PF00360">
    <property type="entry name" value="PHY"/>
    <property type="match status" value="1"/>
</dbReference>
<dbReference type="InterPro" id="IPR013654">
    <property type="entry name" value="PAS_2"/>
</dbReference>
<dbReference type="InterPro" id="IPR003018">
    <property type="entry name" value="GAF"/>
</dbReference>
<dbReference type="GO" id="GO:0009881">
    <property type="term" value="F:photoreceptor activity"/>
    <property type="evidence" value="ECO:0007669"/>
    <property type="project" value="UniProtKB-KW"/>
</dbReference>
<dbReference type="InterPro" id="IPR016132">
    <property type="entry name" value="Phyto_chromo_attachment"/>
</dbReference>
<dbReference type="Gene3D" id="3.30.450.20">
    <property type="entry name" value="PAS domain"/>
    <property type="match status" value="2"/>
</dbReference>
<dbReference type="Pfam" id="PF01590">
    <property type="entry name" value="GAF"/>
    <property type="match status" value="1"/>
</dbReference>
<dbReference type="InterPro" id="IPR013515">
    <property type="entry name" value="Phytochrome_cen-reg"/>
</dbReference>
<feature type="domain" description="Phytochrome chromophore attachment site" evidence="5">
    <location>
        <begin position="146"/>
        <end position="304"/>
    </location>
</feature>
<dbReference type="PROSITE" id="PS50113">
    <property type="entry name" value="PAC"/>
    <property type="match status" value="1"/>
</dbReference>
<organism evidence="7 8">
    <name type="scientific">Methylocystis echinoides</name>
    <dbReference type="NCBI Taxonomy" id="29468"/>
    <lineage>
        <taxon>Bacteria</taxon>
        <taxon>Pseudomonadati</taxon>
        <taxon>Pseudomonadota</taxon>
        <taxon>Alphaproteobacteria</taxon>
        <taxon>Hyphomicrobiales</taxon>
        <taxon>Methylocystaceae</taxon>
        <taxon>Methylocystis</taxon>
    </lineage>
</organism>
<name>A0A9W6GXT8_9HYPH</name>
<dbReference type="Pfam" id="PF08446">
    <property type="entry name" value="PAS_2"/>
    <property type="match status" value="1"/>
</dbReference>
<dbReference type="InterPro" id="IPR000014">
    <property type="entry name" value="PAS"/>
</dbReference>
<dbReference type="SMART" id="SM00065">
    <property type="entry name" value="GAF"/>
    <property type="match status" value="1"/>
</dbReference>
<evidence type="ECO:0008006" key="9">
    <source>
        <dbReference type="Google" id="ProtNLM"/>
    </source>
</evidence>
<dbReference type="GO" id="GO:0006355">
    <property type="term" value="P:regulation of DNA-templated transcription"/>
    <property type="evidence" value="ECO:0007669"/>
    <property type="project" value="InterPro"/>
</dbReference>
<dbReference type="SUPFAM" id="SSF55785">
    <property type="entry name" value="PYP-like sensor domain (PAS domain)"/>
    <property type="match status" value="2"/>
</dbReference>
<evidence type="ECO:0000256" key="3">
    <source>
        <dbReference type="ARBA" id="ARBA00022991"/>
    </source>
</evidence>
<keyword evidence="2" id="KW-0716">Sensory transduction</keyword>
<keyword evidence="1" id="KW-0600">Photoreceptor protein</keyword>
<dbReference type="EMBL" id="BSEC01000001">
    <property type="protein sequence ID" value="GLI94855.1"/>
    <property type="molecule type" value="Genomic_DNA"/>
</dbReference>
<dbReference type="SUPFAM" id="SSF55781">
    <property type="entry name" value="GAF domain-like"/>
    <property type="match status" value="2"/>
</dbReference>
<evidence type="ECO:0000259" key="6">
    <source>
        <dbReference type="PROSITE" id="PS50113"/>
    </source>
</evidence>
<sequence length="730" mass="79777">MTLDPSPSPAFGTANLSNCEREQIHLAGSIQPHGALLTLRDGDFAIMQESANAASFLGMAGPLRGLHPRRLGGDLWARIEPHIAQRSIQSIPLALRCAGPGGAPLNALLHRAGSGELVIELERAGPIIDAAAAIERDVDTILSASSLRELCDSCAVMFRDLTGYDRVMVYRFDDEGHGEVFSETRRPELEAFLGNRYPASDIPQIARRLYERNRVRLLVDIDYTPAPLEPRLSPATGDELDMSLCFLRSASPIHIQYLKNMGVAGTLVVSLMVGGRLWGLISCHHYAPRFLHFEMRAVCELLAEVIGTRIAALESFAQGQAELTVRRLEHRMIQSVCREGDWRGALFDSAQSLLLPLNATGAALLFEGKMRTIGEAPGTEQIRELGAWLAHKLTDGVFATSALATEEPAFTPLTGVASGVVAARISNEPDEMLIWFRKERIRTVTWGGIPFKPPSDSDDPSELSPRRSFAQWHQVVEGTSDPWSAADRAAARLIGESVTDVVMQFRALRILIAQDQLDHVLRQVHAADQPIIVASPDGLVLESNRALNNILESAGPIRHLDELPGHFVDSAAVAQRLAALRDTRTPWRGETLLIKASGAAQPVAIRADPVLASHDRVLGYVLLFTDLMERKAADMARERFRHSVMLSQRQLMGRIETSAALTVEALMSRIIDNAQLAALEIADGLDTAGIPETLESVRASVARAAEVLEQISRVANQIESRRAKSKRDAP</sequence>
<evidence type="ECO:0000259" key="5">
    <source>
        <dbReference type="PROSITE" id="PS50046"/>
    </source>
</evidence>
<dbReference type="Proteomes" id="UP001144323">
    <property type="component" value="Unassembled WGS sequence"/>
</dbReference>
<dbReference type="RefSeq" id="WP_281805099.1">
    <property type="nucleotide sequence ID" value="NZ_BSEC01000001.1"/>
</dbReference>
<dbReference type="PRINTS" id="PR01033">
    <property type="entry name" value="PHYTOCHROME"/>
</dbReference>
<dbReference type="PROSITE" id="PS50046">
    <property type="entry name" value="PHYTOCHROME_2"/>
    <property type="match status" value="1"/>
</dbReference>
<keyword evidence="4" id="KW-0675">Receptor</keyword>
<keyword evidence="8" id="KW-1185">Reference proteome</keyword>
<evidence type="ECO:0000313" key="8">
    <source>
        <dbReference type="Proteomes" id="UP001144323"/>
    </source>
</evidence>
<dbReference type="PANTHER" id="PTHR43065:SF42">
    <property type="entry name" value="TWO-COMPONENT SENSOR PPRA"/>
    <property type="match status" value="1"/>
</dbReference>
<proteinExistence type="predicted"/>